<dbReference type="InterPro" id="IPR003593">
    <property type="entry name" value="AAA+_ATPase"/>
</dbReference>
<evidence type="ECO:0000256" key="5">
    <source>
        <dbReference type="ARBA" id="ARBA00022741"/>
    </source>
</evidence>
<keyword evidence="6 10" id="KW-0067">ATP-binding</keyword>
<organism evidence="10 11">
    <name type="scientific">Staphylococcus saprophyticus</name>
    <dbReference type="NCBI Taxonomy" id="29385"/>
    <lineage>
        <taxon>Bacteria</taxon>
        <taxon>Bacillati</taxon>
        <taxon>Bacillota</taxon>
        <taxon>Bacilli</taxon>
        <taxon>Bacillales</taxon>
        <taxon>Staphylococcaceae</taxon>
        <taxon>Staphylococcus</taxon>
    </lineage>
</organism>
<evidence type="ECO:0000256" key="2">
    <source>
        <dbReference type="ARBA" id="ARBA00005417"/>
    </source>
</evidence>
<dbReference type="InterPro" id="IPR030947">
    <property type="entry name" value="EcfA_1"/>
</dbReference>
<evidence type="ECO:0000256" key="8">
    <source>
        <dbReference type="ARBA" id="ARBA00023136"/>
    </source>
</evidence>
<keyword evidence="3" id="KW-0813">Transport</keyword>
<dbReference type="CDD" id="cd03225">
    <property type="entry name" value="ABC_cobalt_CbiO_domain1"/>
    <property type="match status" value="1"/>
</dbReference>
<dbReference type="InterPro" id="IPR017871">
    <property type="entry name" value="ABC_transporter-like_CS"/>
</dbReference>
<dbReference type="PROSITE" id="PS00211">
    <property type="entry name" value="ABC_TRANSPORTER_1"/>
    <property type="match status" value="1"/>
</dbReference>
<accession>A0A380HLF2</accession>
<dbReference type="InterPro" id="IPR050095">
    <property type="entry name" value="ECF_ABC_transporter_ATP-bd"/>
</dbReference>
<dbReference type="EMBL" id="UHED01000001">
    <property type="protein sequence ID" value="SUM82356.1"/>
    <property type="molecule type" value="Genomic_DNA"/>
</dbReference>
<evidence type="ECO:0000259" key="9">
    <source>
        <dbReference type="PROSITE" id="PS50893"/>
    </source>
</evidence>
<evidence type="ECO:0000256" key="4">
    <source>
        <dbReference type="ARBA" id="ARBA00022475"/>
    </source>
</evidence>
<feature type="domain" description="ABC transporter" evidence="9">
    <location>
        <begin position="8"/>
        <end position="242"/>
    </location>
</feature>
<dbReference type="NCBIfam" id="TIGR04520">
    <property type="entry name" value="ECF_ATPase_1"/>
    <property type="match status" value="1"/>
</dbReference>
<name>A0A380HLF2_STASA</name>
<dbReference type="GO" id="GO:0005524">
    <property type="term" value="F:ATP binding"/>
    <property type="evidence" value="ECO:0007669"/>
    <property type="project" value="UniProtKB-KW"/>
</dbReference>
<comment type="similarity">
    <text evidence="2">Belongs to the ABC transporter superfamily.</text>
</comment>
<dbReference type="Pfam" id="PF00005">
    <property type="entry name" value="ABC_tran"/>
    <property type="match status" value="1"/>
</dbReference>
<evidence type="ECO:0000313" key="10">
    <source>
        <dbReference type="EMBL" id="SUM82356.1"/>
    </source>
</evidence>
<dbReference type="AlphaFoldDB" id="A0A380HLF2"/>
<evidence type="ECO:0000256" key="3">
    <source>
        <dbReference type="ARBA" id="ARBA00022448"/>
    </source>
</evidence>
<evidence type="ECO:0000313" key="11">
    <source>
        <dbReference type="Proteomes" id="UP000254707"/>
    </source>
</evidence>
<dbReference type="Gene3D" id="3.40.50.300">
    <property type="entry name" value="P-loop containing nucleotide triphosphate hydrolases"/>
    <property type="match status" value="1"/>
</dbReference>
<dbReference type="PANTHER" id="PTHR43553">
    <property type="entry name" value="HEAVY METAL TRANSPORTER"/>
    <property type="match status" value="1"/>
</dbReference>
<evidence type="ECO:0000256" key="6">
    <source>
        <dbReference type="ARBA" id="ARBA00022840"/>
    </source>
</evidence>
<keyword evidence="5" id="KW-0547">Nucleotide-binding</keyword>
<proteinExistence type="inferred from homology"/>
<dbReference type="GO" id="GO:0043190">
    <property type="term" value="C:ATP-binding cassette (ABC) transporter complex"/>
    <property type="evidence" value="ECO:0007669"/>
    <property type="project" value="TreeGrafter"/>
</dbReference>
<dbReference type="GO" id="GO:0016887">
    <property type="term" value="F:ATP hydrolysis activity"/>
    <property type="evidence" value="ECO:0007669"/>
    <property type="project" value="InterPro"/>
</dbReference>
<keyword evidence="8" id="KW-0472">Membrane</keyword>
<dbReference type="PANTHER" id="PTHR43553:SF24">
    <property type="entry name" value="ENERGY-COUPLING FACTOR TRANSPORTER ATP-BINDING PROTEIN ECFA1"/>
    <property type="match status" value="1"/>
</dbReference>
<evidence type="ECO:0000256" key="7">
    <source>
        <dbReference type="ARBA" id="ARBA00022967"/>
    </source>
</evidence>
<dbReference type="InterPro" id="IPR027417">
    <property type="entry name" value="P-loop_NTPase"/>
</dbReference>
<dbReference type="GO" id="GO:0042626">
    <property type="term" value="F:ATPase-coupled transmembrane transporter activity"/>
    <property type="evidence" value="ECO:0007669"/>
    <property type="project" value="TreeGrafter"/>
</dbReference>
<dbReference type="SMART" id="SM00382">
    <property type="entry name" value="AAA"/>
    <property type="match status" value="1"/>
</dbReference>
<dbReference type="EC" id="3.6.3.-" evidence="10"/>
<comment type="subcellular location">
    <subcellularLocation>
        <location evidence="1">Cell membrane</location>
        <topology evidence="1">Peripheral membrane protein</topology>
    </subcellularLocation>
</comment>
<dbReference type="Proteomes" id="UP000254707">
    <property type="component" value="Unassembled WGS sequence"/>
</dbReference>
<dbReference type="InterPro" id="IPR003439">
    <property type="entry name" value="ABC_transporter-like_ATP-bd"/>
</dbReference>
<dbReference type="InterPro" id="IPR015856">
    <property type="entry name" value="ABC_transpr_CbiO/EcfA_su"/>
</dbReference>
<dbReference type="RefSeq" id="WP_115338416.1">
    <property type="nucleotide sequence ID" value="NZ_JAJGNQ010000011.1"/>
</dbReference>
<sequence length="269" mass="29777">MDTHDNIITFNHVRFKYNSDEPLALNDVSFGIPKGKWTSIVGHNGSGKSTIAKLMVGIEKPSDGHIYFRNQCINQQNLSGLRQHIGIVFQNPENQFVGSTVAFDVAFGLENNSVSYDDMQRIVPKALEDVEMLDRADYEPQSLSGGQKQRVAIAGVLALNTDVIILDEATSMLDPAGRKELISLIHRLKEEKEVTIISITHDLTEAAEADYLVVLNDGEVYQTGKPQHVFNDGDGLTEIGLDLPFSIRMARTLLGSTDFITYEGLVKKI</sequence>
<dbReference type="GO" id="GO:0015087">
    <property type="term" value="F:cobalt ion transmembrane transporter activity"/>
    <property type="evidence" value="ECO:0007669"/>
    <property type="project" value="UniProtKB-ARBA"/>
</dbReference>
<protein>
    <submittedName>
        <fullName evidence="10">Cobalt transporter ATP-binding subunit</fullName>
        <ecNumber evidence="10">3.6.3.-</ecNumber>
    </submittedName>
</protein>
<evidence type="ECO:0000256" key="1">
    <source>
        <dbReference type="ARBA" id="ARBA00004202"/>
    </source>
</evidence>
<keyword evidence="7" id="KW-1278">Translocase</keyword>
<reference evidence="10 11" key="1">
    <citation type="submission" date="2018-06" db="EMBL/GenBank/DDBJ databases">
        <authorList>
            <consortium name="Pathogen Informatics"/>
            <person name="Doyle S."/>
        </authorList>
    </citation>
    <scope>NUCLEOTIDE SEQUENCE [LARGE SCALE GENOMIC DNA]</scope>
    <source>
        <strain evidence="10 11">NCTC7688</strain>
    </source>
</reference>
<dbReference type="FunFam" id="3.40.50.300:FF:000224">
    <property type="entry name" value="Energy-coupling factor transporter ATP-binding protein EcfA"/>
    <property type="match status" value="1"/>
</dbReference>
<keyword evidence="10" id="KW-0378">Hydrolase</keyword>
<dbReference type="SUPFAM" id="SSF52540">
    <property type="entry name" value="P-loop containing nucleoside triphosphate hydrolases"/>
    <property type="match status" value="1"/>
</dbReference>
<dbReference type="NCBIfam" id="NF010167">
    <property type="entry name" value="PRK13648.1"/>
    <property type="match status" value="1"/>
</dbReference>
<keyword evidence="4" id="KW-1003">Cell membrane</keyword>
<gene>
    <name evidence="10" type="primary">cbiO_1</name>
    <name evidence="10" type="ORF">NCTC7688_00854</name>
</gene>
<dbReference type="PROSITE" id="PS50893">
    <property type="entry name" value="ABC_TRANSPORTER_2"/>
    <property type="match status" value="1"/>
</dbReference>